<dbReference type="Pfam" id="PF04134">
    <property type="entry name" value="DCC1-like"/>
    <property type="match status" value="1"/>
</dbReference>
<evidence type="ECO:0000256" key="1">
    <source>
        <dbReference type="SAM" id="MobiDB-lite"/>
    </source>
</evidence>
<feature type="compositionally biased region" description="Low complexity" evidence="1">
    <location>
        <begin position="7"/>
        <end position="23"/>
    </location>
</feature>
<proteinExistence type="predicted"/>
<protein>
    <submittedName>
        <fullName evidence="2">DUF393 domain-containing protein</fullName>
    </submittedName>
</protein>
<dbReference type="EMBL" id="CP035631">
    <property type="protein sequence ID" value="WFF41023.1"/>
    <property type="molecule type" value="Genomic_DNA"/>
</dbReference>
<name>A0ABY8FDY1_9GAMM</name>
<evidence type="ECO:0000313" key="2">
    <source>
        <dbReference type="EMBL" id="WFF41023.1"/>
    </source>
</evidence>
<evidence type="ECO:0000313" key="3">
    <source>
        <dbReference type="Proteomes" id="UP001321526"/>
    </source>
</evidence>
<gene>
    <name evidence="2" type="ORF">EVC62_05645</name>
</gene>
<accession>A0ABY8FDY1</accession>
<organism evidence="2 3">
    <name type="scientific">Salinicola endophyticus</name>
    <dbReference type="NCBI Taxonomy" id="1949083"/>
    <lineage>
        <taxon>Bacteria</taxon>
        <taxon>Pseudomonadati</taxon>
        <taxon>Pseudomonadota</taxon>
        <taxon>Gammaproteobacteria</taxon>
        <taxon>Oceanospirillales</taxon>
        <taxon>Halomonadaceae</taxon>
        <taxon>Salinicola</taxon>
    </lineage>
</organism>
<keyword evidence="3" id="KW-1185">Reference proteome</keyword>
<sequence>MYSTWATVSASSPTPITSPPSSTRCMNRARPITAEVVDDGVDGLLLFDAECPFCRRAVRWLLAHEREAGAGLVLSGLDTALGRCVGHHFGRALERCDTIRYVTGGELYEESEALWRLGSRLRSGWRLLAWLRWVPAPLRNAVYRGIGRYRRRLAPDNDARLEDDPRWRERLDATLCTRLGLPSTLCEVSR</sequence>
<reference evidence="2 3" key="1">
    <citation type="submission" date="2019-01" db="EMBL/GenBank/DDBJ databases">
        <title>Genome sequence of Salinicola endophyticus REST5.</title>
        <authorList>
            <person name="Nascimento F.X."/>
        </authorList>
    </citation>
    <scope>NUCLEOTIDE SEQUENCE [LARGE SCALE GENOMIC DNA]</scope>
    <source>
        <strain evidence="2 3">REST5</strain>
    </source>
</reference>
<dbReference type="InterPro" id="IPR007263">
    <property type="entry name" value="DCC1-like"/>
</dbReference>
<dbReference type="Proteomes" id="UP001321526">
    <property type="component" value="Chromosome"/>
</dbReference>
<feature type="region of interest" description="Disordered" evidence="1">
    <location>
        <begin position="1"/>
        <end position="24"/>
    </location>
</feature>